<evidence type="ECO:0000256" key="4">
    <source>
        <dbReference type="ARBA" id="ARBA00022692"/>
    </source>
</evidence>
<keyword evidence="7 13" id="KW-0547">Nucleotide-binding</keyword>
<evidence type="ECO:0000256" key="2">
    <source>
        <dbReference type="ARBA" id="ARBA00009592"/>
    </source>
</evidence>
<organism evidence="16 17">
    <name type="scientific">Vanilla planifolia</name>
    <name type="common">Vanilla</name>
    <dbReference type="NCBI Taxonomy" id="51239"/>
    <lineage>
        <taxon>Eukaryota</taxon>
        <taxon>Viridiplantae</taxon>
        <taxon>Streptophyta</taxon>
        <taxon>Embryophyta</taxon>
        <taxon>Tracheophyta</taxon>
        <taxon>Spermatophyta</taxon>
        <taxon>Magnoliopsida</taxon>
        <taxon>Liliopsida</taxon>
        <taxon>Asparagales</taxon>
        <taxon>Orchidaceae</taxon>
        <taxon>Vanilloideae</taxon>
        <taxon>Vanilleae</taxon>
        <taxon>Vanilla</taxon>
    </lineage>
</organism>
<keyword evidence="9 14" id="KW-1133">Transmembrane helix</keyword>
<dbReference type="PROSITE" id="PS50011">
    <property type="entry name" value="PROTEIN_KINASE_DOM"/>
    <property type="match status" value="1"/>
</dbReference>
<dbReference type="PROSITE" id="PS00107">
    <property type="entry name" value="PROTEIN_KINASE_ATP"/>
    <property type="match status" value="1"/>
</dbReference>
<keyword evidence="10 14" id="KW-0472">Membrane</keyword>
<protein>
    <recommendedName>
        <fullName evidence="15">Protein kinase domain-containing protein</fullName>
    </recommendedName>
</protein>
<dbReference type="Pfam" id="PF00069">
    <property type="entry name" value="Pkinase"/>
    <property type="match status" value="1"/>
</dbReference>
<dbReference type="PANTHER" id="PTHR48053:SF160">
    <property type="entry name" value="PROTEIN KINASE DOMAIN-CONTAINING PROTEIN"/>
    <property type="match status" value="1"/>
</dbReference>
<dbReference type="Proteomes" id="UP000639772">
    <property type="component" value="Chromosome 12"/>
</dbReference>
<comment type="similarity">
    <text evidence="2">Belongs to the RLP family.</text>
</comment>
<feature type="binding site" evidence="13">
    <location>
        <position position="367"/>
    </location>
    <ligand>
        <name>ATP</name>
        <dbReference type="ChEBI" id="CHEBI:30616"/>
    </ligand>
</feature>
<dbReference type="SUPFAM" id="SSF52058">
    <property type="entry name" value="L domain-like"/>
    <property type="match status" value="1"/>
</dbReference>
<dbReference type="GO" id="GO:0005886">
    <property type="term" value="C:plasma membrane"/>
    <property type="evidence" value="ECO:0007669"/>
    <property type="project" value="UniProtKB-SubCell"/>
</dbReference>
<comment type="subcellular location">
    <subcellularLocation>
        <location evidence="1">Cell membrane</location>
        <topology evidence="1">Single-pass membrane protein</topology>
    </subcellularLocation>
</comment>
<evidence type="ECO:0000256" key="8">
    <source>
        <dbReference type="ARBA" id="ARBA00022840"/>
    </source>
</evidence>
<dbReference type="EMBL" id="JADCNM010000012">
    <property type="protein sequence ID" value="KAG0459240.1"/>
    <property type="molecule type" value="Genomic_DNA"/>
</dbReference>
<evidence type="ECO:0000256" key="5">
    <source>
        <dbReference type="ARBA" id="ARBA00022729"/>
    </source>
</evidence>
<dbReference type="PANTHER" id="PTHR48053">
    <property type="entry name" value="LEUCINE RICH REPEAT FAMILY PROTEIN, EXPRESSED"/>
    <property type="match status" value="1"/>
</dbReference>
<evidence type="ECO:0000256" key="14">
    <source>
        <dbReference type="SAM" id="Phobius"/>
    </source>
</evidence>
<name>A0A835PV83_VANPL</name>
<keyword evidence="3" id="KW-0433">Leucine-rich repeat</keyword>
<evidence type="ECO:0000256" key="7">
    <source>
        <dbReference type="ARBA" id="ARBA00022741"/>
    </source>
</evidence>
<dbReference type="SMART" id="SM00369">
    <property type="entry name" value="LRR_TYP"/>
    <property type="match status" value="5"/>
</dbReference>
<dbReference type="FunFam" id="3.30.200.20:FF:000219">
    <property type="entry name" value="Leucine-rich repeat receptor-like serine/threonine-protein kinase"/>
    <property type="match status" value="1"/>
</dbReference>
<dbReference type="FunFam" id="3.80.10.10:FF:000111">
    <property type="entry name" value="LRR receptor-like serine/threonine-protein kinase ERECTA"/>
    <property type="match status" value="1"/>
</dbReference>
<dbReference type="InterPro" id="IPR017441">
    <property type="entry name" value="Protein_kinase_ATP_BS"/>
</dbReference>
<dbReference type="GO" id="GO:0004674">
    <property type="term" value="F:protein serine/threonine kinase activity"/>
    <property type="evidence" value="ECO:0007669"/>
    <property type="project" value="UniProtKB-EC"/>
</dbReference>
<dbReference type="InterPro" id="IPR003591">
    <property type="entry name" value="Leu-rich_rpt_typical-subtyp"/>
</dbReference>
<keyword evidence="8 13" id="KW-0067">ATP-binding</keyword>
<keyword evidence="11" id="KW-0675">Receptor</keyword>
<dbReference type="AlphaFoldDB" id="A0A835PV83"/>
<dbReference type="FunFam" id="3.80.10.10:FF:000566">
    <property type="entry name" value="Putative leucine-rich repeat receptor-like protein kinase"/>
    <property type="match status" value="1"/>
</dbReference>
<gene>
    <name evidence="16" type="ORF">HPP92_022368</name>
</gene>
<dbReference type="InterPro" id="IPR051716">
    <property type="entry name" value="Plant_RL_S/T_kinase"/>
</dbReference>
<dbReference type="SUPFAM" id="SSF56112">
    <property type="entry name" value="Protein kinase-like (PK-like)"/>
    <property type="match status" value="1"/>
</dbReference>
<keyword evidence="12" id="KW-0325">Glycoprotein</keyword>
<evidence type="ECO:0000256" key="10">
    <source>
        <dbReference type="ARBA" id="ARBA00023136"/>
    </source>
</evidence>
<keyword evidence="5" id="KW-0732">Signal</keyword>
<dbReference type="Pfam" id="PF00560">
    <property type="entry name" value="LRR_1"/>
    <property type="match status" value="7"/>
</dbReference>
<evidence type="ECO:0000256" key="6">
    <source>
        <dbReference type="ARBA" id="ARBA00022737"/>
    </source>
</evidence>
<evidence type="ECO:0000256" key="11">
    <source>
        <dbReference type="ARBA" id="ARBA00023170"/>
    </source>
</evidence>
<accession>A0A835PV83</accession>
<feature type="domain" description="Protein kinase" evidence="15">
    <location>
        <begin position="339"/>
        <end position="472"/>
    </location>
</feature>
<reference evidence="16 17" key="1">
    <citation type="journal article" date="2020" name="Nat. Food">
        <title>A phased Vanilla planifolia genome enables genetic improvement of flavour and production.</title>
        <authorList>
            <person name="Hasing T."/>
            <person name="Tang H."/>
            <person name="Brym M."/>
            <person name="Khazi F."/>
            <person name="Huang T."/>
            <person name="Chambers A.H."/>
        </authorList>
    </citation>
    <scope>NUCLEOTIDE SEQUENCE [LARGE SCALE GENOMIC DNA]</scope>
    <source>
        <tissue evidence="16">Leaf</tissue>
    </source>
</reference>
<evidence type="ECO:0000259" key="15">
    <source>
        <dbReference type="PROSITE" id="PS50011"/>
    </source>
</evidence>
<evidence type="ECO:0000256" key="1">
    <source>
        <dbReference type="ARBA" id="ARBA00004162"/>
    </source>
</evidence>
<dbReference type="InterPro" id="IPR000719">
    <property type="entry name" value="Prot_kinase_dom"/>
</dbReference>
<dbReference type="GO" id="GO:0005524">
    <property type="term" value="F:ATP binding"/>
    <property type="evidence" value="ECO:0007669"/>
    <property type="project" value="UniProtKB-UniRule"/>
</dbReference>
<evidence type="ECO:0000256" key="13">
    <source>
        <dbReference type="PROSITE-ProRule" id="PRU10141"/>
    </source>
</evidence>
<dbReference type="InterPro" id="IPR011009">
    <property type="entry name" value="Kinase-like_dom_sf"/>
</dbReference>
<proteinExistence type="inferred from homology"/>
<evidence type="ECO:0000256" key="3">
    <source>
        <dbReference type="ARBA" id="ARBA00022614"/>
    </source>
</evidence>
<dbReference type="InterPro" id="IPR032675">
    <property type="entry name" value="LRR_dom_sf"/>
</dbReference>
<dbReference type="Gene3D" id="3.80.10.10">
    <property type="entry name" value="Ribonuclease Inhibitor"/>
    <property type="match status" value="1"/>
</dbReference>
<keyword evidence="6" id="KW-0677">Repeat</keyword>
<dbReference type="Gene3D" id="3.30.200.20">
    <property type="entry name" value="Phosphorylase Kinase, domain 1"/>
    <property type="match status" value="1"/>
</dbReference>
<keyword evidence="4 14" id="KW-0812">Transmembrane</keyword>
<comment type="caution">
    <text evidence="16">The sequence shown here is derived from an EMBL/GenBank/DDBJ whole genome shotgun (WGS) entry which is preliminary data.</text>
</comment>
<dbReference type="InterPro" id="IPR001611">
    <property type="entry name" value="Leu-rich_rpt"/>
</dbReference>
<evidence type="ECO:0000256" key="12">
    <source>
        <dbReference type="ARBA" id="ARBA00023180"/>
    </source>
</evidence>
<feature type="transmembrane region" description="Helical" evidence="14">
    <location>
        <begin position="274"/>
        <end position="297"/>
    </location>
</feature>
<evidence type="ECO:0000313" key="17">
    <source>
        <dbReference type="Proteomes" id="UP000639772"/>
    </source>
</evidence>
<evidence type="ECO:0000313" key="16">
    <source>
        <dbReference type="EMBL" id="KAG0459240.1"/>
    </source>
</evidence>
<dbReference type="OrthoDB" id="676979at2759"/>
<evidence type="ECO:0000256" key="9">
    <source>
        <dbReference type="ARBA" id="ARBA00022989"/>
    </source>
</evidence>
<sequence>MCLTGSFPTELCKLVNLTIIELDENRLSGSIPPEIGNCKALQRLTFPINFFTSELPKEVGNLTELVVFNISFNKLGGRIPPEIGCCKRLQRLDLSQNNFCSELPNEIGTLMQLEVLILSNNKLLGRIPSILGNLSRLTELQMGGNQFSGGIPRELGWLSSIQIAMNISHNSLSGTIPPELGNLALLEYLLLNNNQLTGEIPSTFVDLSSLLGLNLSCNHLSGPIPSFSLLQNLTSSSFLGNEALCGEPLPSCHRFSTLSSSTDSRSSGYPIGEIVAIIFAAIGGLSLVLIAVILFFLRLPVEAVAPLHDTQFSSAESGFCILPKDGFKVNDLVTATNYFDEDFVIGRGASGTVYKAILKSGLPVALKKLTSNREGSSMENSFRAEILTLGKIRHRNIVKLYGYCYHEGSNLLLYEYMSRGSLERAASWKILQFRLEYKVYDSSWGCTWALLSAPRLQASNHSPRYQIKQHSS</sequence>